<evidence type="ECO:0000313" key="3">
    <source>
        <dbReference type="Proteomes" id="UP001633002"/>
    </source>
</evidence>
<proteinExistence type="predicted"/>
<name>A0ABD3HPH6_9MARC</name>
<dbReference type="Proteomes" id="UP001633002">
    <property type="component" value="Unassembled WGS sequence"/>
</dbReference>
<comment type="caution">
    <text evidence="2">The sequence shown here is derived from an EMBL/GenBank/DDBJ whole genome shotgun (WGS) entry which is preliminary data.</text>
</comment>
<evidence type="ECO:0000313" key="2">
    <source>
        <dbReference type="EMBL" id="KAL3692277.1"/>
    </source>
</evidence>
<accession>A0ABD3HPH6</accession>
<keyword evidence="1" id="KW-0175">Coiled coil</keyword>
<dbReference type="EMBL" id="JBJQOH010000003">
    <property type="protein sequence ID" value="KAL3692277.1"/>
    <property type="molecule type" value="Genomic_DNA"/>
</dbReference>
<protein>
    <submittedName>
        <fullName evidence="2">Uncharacterized protein</fullName>
    </submittedName>
</protein>
<evidence type="ECO:0000256" key="1">
    <source>
        <dbReference type="SAM" id="Coils"/>
    </source>
</evidence>
<dbReference type="AlphaFoldDB" id="A0ABD3HPH6"/>
<gene>
    <name evidence="2" type="ORF">R1sor_005928</name>
</gene>
<feature type="coiled-coil region" evidence="1">
    <location>
        <begin position="51"/>
        <end position="78"/>
    </location>
</feature>
<sequence>MTISRDRAEKLWAAAVNPSSSTVRDVDHIFFYIPEPERYWRSSRPTELTLLQARERDEDKFNDELNRIEKEMQELRKFYLEHAAYYMAPESVDALLGAGYAVAKEPPPKQQNE</sequence>
<organism evidence="2 3">
    <name type="scientific">Riccia sorocarpa</name>
    <dbReference type="NCBI Taxonomy" id="122646"/>
    <lineage>
        <taxon>Eukaryota</taxon>
        <taxon>Viridiplantae</taxon>
        <taxon>Streptophyta</taxon>
        <taxon>Embryophyta</taxon>
        <taxon>Marchantiophyta</taxon>
        <taxon>Marchantiopsida</taxon>
        <taxon>Marchantiidae</taxon>
        <taxon>Marchantiales</taxon>
        <taxon>Ricciaceae</taxon>
        <taxon>Riccia</taxon>
    </lineage>
</organism>
<keyword evidence="3" id="KW-1185">Reference proteome</keyword>
<reference evidence="2 3" key="1">
    <citation type="submission" date="2024-09" db="EMBL/GenBank/DDBJ databases">
        <title>Chromosome-scale assembly of Riccia sorocarpa.</title>
        <authorList>
            <person name="Paukszto L."/>
        </authorList>
    </citation>
    <scope>NUCLEOTIDE SEQUENCE [LARGE SCALE GENOMIC DNA]</scope>
    <source>
        <strain evidence="2">LP-2024</strain>
        <tissue evidence="2">Aerial parts of the thallus</tissue>
    </source>
</reference>